<organism evidence="1 2">
    <name type="scientific">Pontixanthobacter aestiaquae</name>
    <dbReference type="NCBI Taxonomy" id="1509367"/>
    <lineage>
        <taxon>Bacteria</taxon>
        <taxon>Pseudomonadati</taxon>
        <taxon>Pseudomonadota</taxon>
        <taxon>Alphaproteobacteria</taxon>
        <taxon>Sphingomonadales</taxon>
        <taxon>Erythrobacteraceae</taxon>
        <taxon>Pontixanthobacter</taxon>
    </lineage>
</organism>
<proteinExistence type="predicted"/>
<evidence type="ECO:0000313" key="2">
    <source>
        <dbReference type="Proteomes" id="UP000460290"/>
    </source>
</evidence>
<accession>A0A844Z2V0</accession>
<dbReference type="EMBL" id="WTYZ01000001">
    <property type="protein sequence ID" value="MXO81814.1"/>
    <property type="molecule type" value="Genomic_DNA"/>
</dbReference>
<reference evidence="1 2" key="1">
    <citation type="submission" date="2019-12" db="EMBL/GenBank/DDBJ databases">
        <title>Genomic-based taxomic classification of the family Erythrobacteraceae.</title>
        <authorList>
            <person name="Xu L."/>
        </authorList>
    </citation>
    <scope>NUCLEOTIDE SEQUENCE [LARGE SCALE GENOMIC DNA]</scope>
    <source>
        <strain evidence="1 2">KCTC 42006</strain>
    </source>
</reference>
<dbReference type="OrthoDB" id="6057489at2"/>
<comment type="caution">
    <text evidence="1">The sequence shown here is derived from an EMBL/GenBank/DDBJ whole genome shotgun (WGS) entry which is preliminary data.</text>
</comment>
<dbReference type="RefSeq" id="WP_160612178.1">
    <property type="nucleotide sequence ID" value="NZ_JAUFQM010000001.1"/>
</dbReference>
<protein>
    <recommendedName>
        <fullName evidence="3">YD repeat-containing protein</fullName>
    </recommendedName>
</protein>
<keyword evidence="2" id="KW-1185">Reference proteome</keyword>
<evidence type="ECO:0000313" key="1">
    <source>
        <dbReference type="EMBL" id="MXO81814.1"/>
    </source>
</evidence>
<dbReference type="Proteomes" id="UP000460290">
    <property type="component" value="Unassembled WGS sequence"/>
</dbReference>
<gene>
    <name evidence="1" type="ORF">GRI35_00315</name>
</gene>
<evidence type="ECO:0008006" key="3">
    <source>
        <dbReference type="Google" id="ProtNLM"/>
    </source>
</evidence>
<dbReference type="AlphaFoldDB" id="A0A844Z2V0"/>
<sequence length="90" mass="10210">MLENTTQLGLMSYTERGLVKKRECPFNQFNTVTTPTFDHAGRTISLEHDLQATAGNMTFSYDYIPSGQLSHISRTNETYAWDGHVDRAHS</sequence>
<name>A0A844Z2V0_9SPHN</name>